<comment type="caution">
    <text evidence="2">The sequence shown here is derived from an EMBL/GenBank/DDBJ whole genome shotgun (WGS) entry which is preliminary data.</text>
</comment>
<evidence type="ECO:0000313" key="3">
    <source>
        <dbReference type="Proteomes" id="UP000324222"/>
    </source>
</evidence>
<feature type="region of interest" description="Disordered" evidence="1">
    <location>
        <begin position="166"/>
        <end position="439"/>
    </location>
</feature>
<evidence type="ECO:0000256" key="1">
    <source>
        <dbReference type="SAM" id="MobiDB-lite"/>
    </source>
</evidence>
<accession>A0A5B7EZW7</accession>
<organism evidence="2 3">
    <name type="scientific">Portunus trituberculatus</name>
    <name type="common">Swimming crab</name>
    <name type="synonym">Neptunus trituberculatus</name>
    <dbReference type="NCBI Taxonomy" id="210409"/>
    <lineage>
        <taxon>Eukaryota</taxon>
        <taxon>Metazoa</taxon>
        <taxon>Ecdysozoa</taxon>
        <taxon>Arthropoda</taxon>
        <taxon>Crustacea</taxon>
        <taxon>Multicrustacea</taxon>
        <taxon>Malacostraca</taxon>
        <taxon>Eumalacostraca</taxon>
        <taxon>Eucarida</taxon>
        <taxon>Decapoda</taxon>
        <taxon>Pleocyemata</taxon>
        <taxon>Brachyura</taxon>
        <taxon>Eubrachyura</taxon>
        <taxon>Portunoidea</taxon>
        <taxon>Portunidae</taxon>
        <taxon>Portuninae</taxon>
        <taxon>Portunus</taxon>
    </lineage>
</organism>
<dbReference type="EMBL" id="VSRR010003911">
    <property type="protein sequence ID" value="MPC37874.1"/>
    <property type="molecule type" value="Genomic_DNA"/>
</dbReference>
<gene>
    <name evidence="2" type="primary">infB_2</name>
    <name evidence="2" type="ORF">E2C01_031369</name>
</gene>
<proteinExistence type="predicted"/>
<reference evidence="2 3" key="1">
    <citation type="submission" date="2019-05" db="EMBL/GenBank/DDBJ databases">
        <title>Another draft genome of Portunus trituberculatus and its Hox gene families provides insights of decapod evolution.</title>
        <authorList>
            <person name="Jeong J.-H."/>
            <person name="Song I."/>
            <person name="Kim S."/>
            <person name="Choi T."/>
            <person name="Kim D."/>
            <person name="Ryu S."/>
            <person name="Kim W."/>
        </authorList>
    </citation>
    <scope>NUCLEOTIDE SEQUENCE [LARGE SCALE GENOMIC DNA]</scope>
    <source>
        <tissue evidence="2">Muscle</tissue>
    </source>
</reference>
<feature type="compositionally biased region" description="Low complexity" evidence="1">
    <location>
        <begin position="223"/>
        <end position="239"/>
    </location>
</feature>
<protein>
    <submittedName>
        <fullName evidence="2">Translation initiation factor IF-2</fullName>
    </submittedName>
</protein>
<sequence length="439" mass="47977">MIFNALSKENILLLGANYLLLFGNSNHYSIGFQPYVDEDTTQQTVWRRPITTADYITKNNAVNIFVGNPFVGKDDKPPTYKEPETIPDKNEMTFLTSKLINILKTLFSTHKEDAENDPPKKTVKTDAEGSTMTNFQKEVSQEIEYTGDKTVEDWPQVMKTQIINEGTEKTVPSEGMAGVPQEPIETAAREEPKAAEEMGDMKIIPHKNVPEDAPQNAPVSNVPQSEPSESETPQEQTPENDTPMKVAPEGYAPEKDAPMKVAPEGYASESDVPEKHASQSDAPESDTPEKHAPESDAPEKHAPQSDALESDTPEKHAPETDAPASQSDAPMKVTPKGYAPQSDASEKHAPQSDAPMKIVPEGYAPMKVAPEGYAPESDAPEKHAPQNAPARDVPEDYPKNASENNAPEYVPKKDAGEKDGPGMTSEDHVAKKPTQLIFP</sequence>
<keyword evidence="2" id="KW-0648">Protein biosynthesis</keyword>
<name>A0A5B7EZW7_PORTR</name>
<dbReference type="GO" id="GO:0003743">
    <property type="term" value="F:translation initiation factor activity"/>
    <property type="evidence" value="ECO:0007669"/>
    <property type="project" value="UniProtKB-KW"/>
</dbReference>
<feature type="compositionally biased region" description="Basic and acidic residues" evidence="1">
    <location>
        <begin position="187"/>
        <end position="200"/>
    </location>
</feature>
<evidence type="ECO:0000313" key="2">
    <source>
        <dbReference type="EMBL" id="MPC37874.1"/>
    </source>
</evidence>
<feature type="compositionally biased region" description="Basic and acidic residues" evidence="1">
    <location>
        <begin position="287"/>
        <end position="303"/>
    </location>
</feature>
<keyword evidence="2" id="KW-0396">Initiation factor</keyword>
<dbReference type="Proteomes" id="UP000324222">
    <property type="component" value="Unassembled WGS sequence"/>
</dbReference>
<dbReference type="AlphaFoldDB" id="A0A5B7EZW7"/>
<keyword evidence="3" id="KW-1185">Reference proteome</keyword>
<feature type="compositionally biased region" description="Basic and acidic residues" evidence="1">
    <location>
        <begin position="410"/>
        <end position="430"/>
    </location>
</feature>